<proteinExistence type="predicted"/>
<dbReference type="AlphaFoldDB" id="A0A0M0JAJ1"/>
<gene>
    <name evidence="4" type="ORF">Ctob_004747</name>
</gene>
<evidence type="ECO:0000256" key="1">
    <source>
        <dbReference type="SAM" id="MobiDB-lite"/>
    </source>
</evidence>
<evidence type="ECO:0000256" key="2">
    <source>
        <dbReference type="SAM" id="SignalP"/>
    </source>
</evidence>
<feature type="region of interest" description="Disordered" evidence="1">
    <location>
        <begin position="111"/>
        <end position="144"/>
    </location>
</feature>
<protein>
    <recommendedName>
        <fullName evidence="3">Protein kinase domain-containing protein</fullName>
    </recommendedName>
</protein>
<feature type="region of interest" description="Disordered" evidence="1">
    <location>
        <begin position="162"/>
        <end position="191"/>
    </location>
</feature>
<keyword evidence="2" id="KW-0732">Signal</keyword>
<comment type="caution">
    <text evidence="4">The sequence shown here is derived from an EMBL/GenBank/DDBJ whole genome shotgun (WGS) entry which is preliminary data.</text>
</comment>
<dbReference type="Proteomes" id="UP000037460">
    <property type="component" value="Unassembled WGS sequence"/>
</dbReference>
<dbReference type="PROSITE" id="PS50011">
    <property type="entry name" value="PROTEIN_KINASE_DOM"/>
    <property type="match status" value="1"/>
</dbReference>
<feature type="region of interest" description="Disordered" evidence="1">
    <location>
        <begin position="318"/>
        <end position="368"/>
    </location>
</feature>
<reference evidence="5" key="1">
    <citation type="journal article" date="2015" name="PLoS Genet.">
        <title>Genome Sequence and Transcriptome Analyses of Chrysochromulina tobin: Metabolic Tools for Enhanced Algal Fitness in the Prominent Order Prymnesiales (Haptophyceae).</title>
        <authorList>
            <person name="Hovde B.T."/>
            <person name="Deodato C.R."/>
            <person name="Hunsperger H.M."/>
            <person name="Ryken S.A."/>
            <person name="Yost W."/>
            <person name="Jha R.K."/>
            <person name="Patterson J."/>
            <person name="Monnat R.J. Jr."/>
            <person name="Barlow S.B."/>
            <person name="Starkenburg S.R."/>
            <person name="Cattolico R.A."/>
        </authorList>
    </citation>
    <scope>NUCLEOTIDE SEQUENCE</scope>
    <source>
        <strain evidence="5">CCMP291</strain>
    </source>
</reference>
<feature type="domain" description="Protein kinase" evidence="3">
    <location>
        <begin position="1"/>
        <end position="80"/>
    </location>
</feature>
<feature type="signal peptide" evidence="2">
    <location>
        <begin position="1"/>
        <end position="31"/>
    </location>
</feature>
<dbReference type="InterPro" id="IPR000719">
    <property type="entry name" value="Prot_kinase_dom"/>
</dbReference>
<organism evidence="4 5">
    <name type="scientific">Chrysochromulina tobinii</name>
    <dbReference type="NCBI Taxonomy" id="1460289"/>
    <lineage>
        <taxon>Eukaryota</taxon>
        <taxon>Haptista</taxon>
        <taxon>Haptophyta</taxon>
        <taxon>Prymnesiophyceae</taxon>
        <taxon>Prymnesiales</taxon>
        <taxon>Chrysochromulinaceae</taxon>
        <taxon>Chrysochromulina</taxon>
    </lineage>
</organism>
<dbReference type="InterPro" id="IPR011009">
    <property type="entry name" value="Kinase-like_dom_sf"/>
</dbReference>
<evidence type="ECO:0000259" key="3">
    <source>
        <dbReference type="PROSITE" id="PS50011"/>
    </source>
</evidence>
<evidence type="ECO:0000313" key="4">
    <source>
        <dbReference type="EMBL" id="KOO23377.1"/>
    </source>
</evidence>
<evidence type="ECO:0000313" key="5">
    <source>
        <dbReference type="Proteomes" id="UP000037460"/>
    </source>
</evidence>
<accession>A0A0M0JAJ1</accession>
<feature type="chain" id="PRO_5005601681" description="Protein kinase domain-containing protein" evidence="2">
    <location>
        <begin position="32"/>
        <end position="368"/>
    </location>
</feature>
<keyword evidence="5" id="KW-1185">Reference proteome</keyword>
<dbReference type="GO" id="GO:0005524">
    <property type="term" value="F:ATP binding"/>
    <property type="evidence" value="ECO:0007669"/>
    <property type="project" value="InterPro"/>
</dbReference>
<sequence length="368" mass="38685">MPAEDLKAADIWSLGTLLLAMLMGSPPFASSVEGTKEGLSAQVCEQLGVLPERMRTALVAMLQPAPAARPSAAAVASVFVNAQHGAQYGTPEGSDPRDYRPCDDRHVAHMARPPAPTGGAPAWSQGTFAGGVETPALSGPGNPSLNVPFEFRPAKYIFIAQPPEQPEPSTPQSAPELLGSEGSDVLNTPSLDASTRRVGLSDGSWESVASLQPLVVFIRVLRENAASPRHDVSVRRLQGTSWRFQTFYAAFREQMTANLGLADYTQLSLYSPITHTRQLSPSQLRASSWFMTRGPDGAAAGSSSSSGGFGVAANASPSLDPSAWPVPHPSVAGEISSNRPACARFKRTSSSSLSLPAPTGGANGRQRK</sequence>
<dbReference type="Gene3D" id="1.10.510.10">
    <property type="entry name" value="Transferase(Phosphotransferase) domain 1"/>
    <property type="match status" value="1"/>
</dbReference>
<dbReference type="EMBL" id="JWZX01003198">
    <property type="protein sequence ID" value="KOO23377.1"/>
    <property type="molecule type" value="Genomic_DNA"/>
</dbReference>
<dbReference type="GO" id="GO:0004672">
    <property type="term" value="F:protein kinase activity"/>
    <property type="evidence" value="ECO:0007669"/>
    <property type="project" value="InterPro"/>
</dbReference>
<dbReference type="SUPFAM" id="SSF56112">
    <property type="entry name" value="Protein kinase-like (PK-like)"/>
    <property type="match status" value="1"/>
</dbReference>
<name>A0A0M0JAJ1_9EUKA</name>